<evidence type="ECO:0000256" key="2">
    <source>
        <dbReference type="ARBA" id="ARBA00022490"/>
    </source>
</evidence>
<dbReference type="EMBL" id="KB203440">
    <property type="protein sequence ID" value="ESO84678.1"/>
    <property type="molecule type" value="Genomic_DNA"/>
</dbReference>
<keyword evidence="4" id="KW-0175">Coiled coil</keyword>
<feature type="region of interest" description="Disordered" evidence="6">
    <location>
        <begin position="75"/>
        <end position="98"/>
    </location>
</feature>
<dbReference type="RefSeq" id="XP_009064669.1">
    <property type="nucleotide sequence ID" value="XM_009066421.1"/>
</dbReference>
<evidence type="ECO:0000256" key="6">
    <source>
        <dbReference type="SAM" id="MobiDB-lite"/>
    </source>
</evidence>
<feature type="compositionally biased region" description="Basic and acidic residues" evidence="6">
    <location>
        <begin position="86"/>
        <end position="98"/>
    </location>
</feature>
<keyword evidence="5" id="KW-0206">Cytoskeleton</keyword>
<dbReference type="Pfam" id="PF16641">
    <property type="entry name" value="CLIP1_ZNF"/>
    <property type="match status" value="2"/>
</dbReference>
<feature type="domain" description="CLIP1 zinc knuckle" evidence="7">
    <location>
        <begin position="59"/>
        <end position="76"/>
    </location>
</feature>
<keyword evidence="3" id="KW-0493">Microtubule</keyword>
<dbReference type="HOGENOM" id="CLU_2055576_0_0_1"/>
<gene>
    <name evidence="8" type="ORF">LOTGIDRAFT_131859</name>
</gene>
<proteinExistence type="predicted"/>
<dbReference type="KEGG" id="lgi:LOTGIDRAFT_131859"/>
<name>V3Z276_LOTGI</name>
<comment type="subcellular location">
    <subcellularLocation>
        <location evidence="1">Cytoplasm</location>
        <location evidence="1">Cytoskeleton</location>
    </subcellularLocation>
</comment>
<evidence type="ECO:0000313" key="9">
    <source>
        <dbReference type="Proteomes" id="UP000030746"/>
    </source>
</evidence>
<dbReference type="GeneID" id="20233228"/>
<dbReference type="OrthoDB" id="5412539at2759"/>
<organism evidence="8 9">
    <name type="scientific">Lottia gigantea</name>
    <name type="common">Giant owl limpet</name>
    <dbReference type="NCBI Taxonomy" id="225164"/>
    <lineage>
        <taxon>Eukaryota</taxon>
        <taxon>Metazoa</taxon>
        <taxon>Spiralia</taxon>
        <taxon>Lophotrochozoa</taxon>
        <taxon>Mollusca</taxon>
        <taxon>Gastropoda</taxon>
        <taxon>Patellogastropoda</taxon>
        <taxon>Lottioidea</taxon>
        <taxon>Lottiidae</taxon>
        <taxon>Lottia</taxon>
    </lineage>
</organism>
<dbReference type="GO" id="GO:0005874">
    <property type="term" value="C:microtubule"/>
    <property type="evidence" value="ECO:0007669"/>
    <property type="project" value="UniProtKB-KW"/>
</dbReference>
<accession>V3Z276</accession>
<evidence type="ECO:0000256" key="5">
    <source>
        <dbReference type="ARBA" id="ARBA00023212"/>
    </source>
</evidence>
<keyword evidence="2" id="KW-0963">Cytoplasm</keyword>
<keyword evidence="9" id="KW-1185">Reference proteome</keyword>
<protein>
    <recommendedName>
        <fullName evidence="7">CLIP1 zinc knuckle domain-containing protein</fullName>
    </recommendedName>
</protein>
<evidence type="ECO:0000256" key="4">
    <source>
        <dbReference type="ARBA" id="ARBA00023054"/>
    </source>
</evidence>
<dbReference type="OMA" id="GGERPYC"/>
<dbReference type="AlphaFoldDB" id="V3Z276"/>
<dbReference type="STRING" id="225164.V3Z276"/>
<dbReference type="CTD" id="20233228"/>
<evidence type="ECO:0000256" key="3">
    <source>
        <dbReference type="ARBA" id="ARBA00022701"/>
    </source>
</evidence>
<evidence type="ECO:0000256" key="1">
    <source>
        <dbReference type="ARBA" id="ARBA00004245"/>
    </source>
</evidence>
<evidence type="ECO:0000259" key="7">
    <source>
        <dbReference type="Pfam" id="PF16641"/>
    </source>
</evidence>
<evidence type="ECO:0000313" key="8">
    <source>
        <dbReference type="EMBL" id="ESO84678.1"/>
    </source>
</evidence>
<reference evidence="8 9" key="1">
    <citation type="journal article" date="2013" name="Nature">
        <title>Insights into bilaterian evolution from three spiralian genomes.</title>
        <authorList>
            <person name="Simakov O."/>
            <person name="Marletaz F."/>
            <person name="Cho S.J."/>
            <person name="Edsinger-Gonzales E."/>
            <person name="Havlak P."/>
            <person name="Hellsten U."/>
            <person name="Kuo D.H."/>
            <person name="Larsson T."/>
            <person name="Lv J."/>
            <person name="Arendt D."/>
            <person name="Savage R."/>
            <person name="Osoegawa K."/>
            <person name="de Jong P."/>
            <person name="Grimwood J."/>
            <person name="Chapman J.A."/>
            <person name="Shapiro H."/>
            <person name="Aerts A."/>
            <person name="Otillar R.P."/>
            <person name="Terry A.Y."/>
            <person name="Boore J.L."/>
            <person name="Grigoriev I.V."/>
            <person name="Lindberg D.R."/>
            <person name="Seaver E.C."/>
            <person name="Weisblat D.A."/>
            <person name="Putnam N.H."/>
            <person name="Rokhsar D.S."/>
        </authorList>
    </citation>
    <scope>NUCLEOTIDE SEQUENCE [LARGE SCALE GENOMIC DNA]</scope>
</reference>
<sequence length="120" mass="13721">QISFLNNLIVGQQTKIHDLQVRLQAMESGNYSNGNGEISMEEASIDNYFRPTRQKPAPRLFCDICDIFDKHDTDDCPTQAMSESPEPSRHHGSRESDRPYCETCEVFGHSTEDCDDDQMF</sequence>
<feature type="domain" description="CLIP1 zinc knuckle" evidence="7">
    <location>
        <begin position="98"/>
        <end position="114"/>
    </location>
</feature>
<dbReference type="Proteomes" id="UP000030746">
    <property type="component" value="Unassembled WGS sequence"/>
</dbReference>
<dbReference type="InterPro" id="IPR032108">
    <property type="entry name" value="CLIP1_ZNF"/>
</dbReference>
<feature type="non-terminal residue" evidence="8">
    <location>
        <position position="1"/>
    </location>
</feature>